<sequence length="86" mass="9736">SASSAESKNINRAIADEYGEARQASDSHTDLVFKCFSNEIMCLKISLEDYGPKGIKKLNERNQDSQNDEKLLYKTSLAVPSKDRWH</sequence>
<protein>
    <submittedName>
        <fullName evidence="1">Uncharacterized protein</fullName>
    </submittedName>
</protein>
<evidence type="ECO:0000313" key="1">
    <source>
        <dbReference type="EMBL" id="ORE01397.1"/>
    </source>
</evidence>
<dbReference type="Proteomes" id="UP000242414">
    <property type="component" value="Unassembled WGS sequence"/>
</dbReference>
<reference evidence="1" key="1">
    <citation type="journal article" date="2016" name="Proc. Natl. Acad. Sci. U.S.A.">
        <title>Lipid metabolic changes in an early divergent fungus govern the establishment of a mutualistic symbiosis with endobacteria.</title>
        <authorList>
            <person name="Lastovetsky O.A."/>
            <person name="Gaspar M.L."/>
            <person name="Mondo S.J."/>
            <person name="LaButti K.M."/>
            <person name="Sandor L."/>
            <person name="Grigoriev I.V."/>
            <person name="Henry S.A."/>
            <person name="Pawlowska T.E."/>
        </authorList>
    </citation>
    <scope>NUCLEOTIDE SEQUENCE [LARGE SCALE GENOMIC DNA]</scope>
    <source>
        <strain evidence="1">ATCC 52814</strain>
    </source>
</reference>
<proteinExistence type="predicted"/>
<dbReference type="VEuPathDB" id="FungiDB:BCV72DRAFT_321556"/>
<name>A0A1X0QNS9_RHIZD</name>
<dbReference type="AlphaFoldDB" id="A0A1X0QNS9"/>
<gene>
    <name evidence="1" type="ORF">BCV72DRAFT_321556</name>
</gene>
<feature type="non-terminal residue" evidence="1">
    <location>
        <position position="1"/>
    </location>
</feature>
<accession>A0A1X0QNS9</accession>
<organism evidence="1">
    <name type="scientific">Rhizopus microsporus var. microsporus</name>
    <dbReference type="NCBI Taxonomy" id="86635"/>
    <lineage>
        <taxon>Eukaryota</taxon>
        <taxon>Fungi</taxon>
        <taxon>Fungi incertae sedis</taxon>
        <taxon>Mucoromycota</taxon>
        <taxon>Mucoromycotina</taxon>
        <taxon>Mucoromycetes</taxon>
        <taxon>Mucorales</taxon>
        <taxon>Mucorineae</taxon>
        <taxon>Rhizopodaceae</taxon>
        <taxon>Rhizopus</taxon>
    </lineage>
</organism>
<dbReference type="EMBL" id="KV922141">
    <property type="protein sequence ID" value="ORE01397.1"/>
    <property type="molecule type" value="Genomic_DNA"/>
</dbReference>